<evidence type="ECO:0000313" key="2">
    <source>
        <dbReference type="EMBL" id="NOK38070.1"/>
    </source>
</evidence>
<dbReference type="CDD" id="cd04301">
    <property type="entry name" value="NAT_SF"/>
    <property type="match status" value="1"/>
</dbReference>
<dbReference type="Pfam" id="PF00583">
    <property type="entry name" value="Acetyltransf_1"/>
    <property type="match status" value="1"/>
</dbReference>
<keyword evidence="2" id="KW-0808">Transferase</keyword>
<feature type="domain" description="N-acetyltransferase" evidence="1">
    <location>
        <begin position="127"/>
        <end position="274"/>
    </location>
</feature>
<dbReference type="OrthoDB" id="2350893at2"/>
<accession>A0A3A8IC04</accession>
<dbReference type="Proteomes" id="UP000563426">
    <property type="component" value="Unassembled WGS sequence"/>
</dbReference>
<dbReference type="InterPro" id="IPR016181">
    <property type="entry name" value="Acyl_CoA_acyltransferase"/>
</dbReference>
<dbReference type="GO" id="GO:0016747">
    <property type="term" value="F:acyltransferase activity, transferring groups other than amino-acyl groups"/>
    <property type="evidence" value="ECO:0007669"/>
    <property type="project" value="InterPro"/>
</dbReference>
<dbReference type="SUPFAM" id="SSF55729">
    <property type="entry name" value="Acyl-CoA N-acyltransferases (Nat)"/>
    <property type="match status" value="1"/>
</dbReference>
<organism evidence="2 3">
    <name type="scientific">Corallococcus exercitus</name>
    <dbReference type="NCBI Taxonomy" id="2316736"/>
    <lineage>
        <taxon>Bacteria</taxon>
        <taxon>Pseudomonadati</taxon>
        <taxon>Myxococcota</taxon>
        <taxon>Myxococcia</taxon>
        <taxon>Myxococcales</taxon>
        <taxon>Cystobacterineae</taxon>
        <taxon>Myxococcaceae</taxon>
        <taxon>Corallococcus</taxon>
    </lineage>
</organism>
<gene>
    <name evidence="2" type="ORF">HMI49_33205</name>
</gene>
<keyword evidence="3" id="KW-1185">Reference proteome</keyword>
<dbReference type="AlphaFoldDB" id="A0A3A8IC04"/>
<evidence type="ECO:0000259" key="1">
    <source>
        <dbReference type="PROSITE" id="PS51186"/>
    </source>
</evidence>
<dbReference type="InterPro" id="IPR000182">
    <property type="entry name" value="GNAT_dom"/>
</dbReference>
<proteinExistence type="predicted"/>
<dbReference type="EMBL" id="JABFJV010000282">
    <property type="protein sequence ID" value="NOK38070.1"/>
    <property type="molecule type" value="Genomic_DNA"/>
</dbReference>
<reference evidence="2 3" key="1">
    <citation type="submission" date="2020-05" db="EMBL/GenBank/DDBJ databases">
        <authorList>
            <person name="Whitworth D."/>
        </authorList>
    </citation>
    <scope>NUCLEOTIDE SEQUENCE [LARGE SCALE GENOMIC DNA]</scope>
    <source>
        <strain evidence="2 3">AB043B</strain>
    </source>
</reference>
<comment type="caution">
    <text evidence="2">The sequence shown here is derived from an EMBL/GenBank/DDBJ whole genome shotgun (WGS) entry which is preliminary data.</text>
</comment>
<protein>
    <submittedName>
        <fullName evidence="2">GNAT family N-acetyltransferase</fullName>
    </submittedName>
</protein>
<name>A0A3A8IC04_9BACT</name>
<sequence length="274" mass="29241">MNDVNLVEIARRFERKQATSAVALATDSAPLADGWMAFGGVGSYINKSCGYGFERDVTGAELDALVDFFASRGVEPKAELSPFAPQALLKGLADRGFVLREFETVLYRPLPAGEDLSLLAKGSPPGLRIERVDPSDDAAVRRFVEVAGSGFVPEGEPMPEIFWEMGLKAARNPSSDSYMAWIDGEPAGAGGCEVSDGLTSLFGTSVRPAYRRRGVQQALIAARLARGREKGSDLAAIMSSPGIPTERNAMRLGFQMAYSRVVLVKPGAGLLPSP</sequence>
<dbReference type="PROSITE" id="PS51186">
    <property type="entry name" value="GNAT"/>
    <property type="match status" value="1"/>
</dbReference>
<evidence type="ECO:0000313" key="3">
    <source>
        <dbReference type="Proteomes" id="UP000563426"/>
    </source>
</evidence>
<dbReference type="RefSeq" id="WP_120524912.1">
    <property type="nucleotide sequence ID" value="NZ_JABFJV010000282.1"/>
</dbReference>
<dbReference type="Gene3D" id="3.40.630.30">
    <property type="match status" value="1"/>
</dbReference>